<evidence type="ECO:0000313" key="1">
    <source>
        <dbReference type="EMBL" id="MBB3105263.1"/>
    </source>
</evidence>
<organism evidence="1 2">
    <name type="scientific">Azomonas macrocytogenes</name>
    <name type="common">Azotobacter macrocytogenes</name>
    <dbReference type="NCBI Taxonomy" id="69962"/>
    <lineage>
        <taxon>Bacteria</taxon>
        <taxon>Pseudomonadati</taxon>
        <taxon>Pseudomonadota</taxon>
        <taxon>Gammaproteobacteria</taxon>
        <taxon>Pseudomonadales</taxon>
        <taxon>Pseudomonadaceae</taxon>
        <taxon>Azomonas</taxon>
    </lineage>
</organism>
<accession>A0A839TCD2</accession>
<protein>
    <submittedName>
        <fullName evidence="1">Uncharacterized protein</fullName>
    </submittedName>
</protein>
<proteinExistence type="predicted"/>
<reference evidence="1 2" key="1">
    <citation type="submission" date="2020-08" db="EMBL/GenBank/DDBJ databases">
        <title>Genomic Encyclopedia of Type Strains, Phase III (KMG-III): the genomes of soil and plant-associated and newly described type strains.</title>
        <authorList>
            <person name="Whitman W."/>
        </authorList>
    </citation>
    <scope>NUCLEOTIDE SEQUENCE [LARGE SCALE GENOMIC DNA]</scope>
    <source>
        <strain evidence="1 2">CECT 4462</strain>
    </source>
</reference>
<comment type="caution">
    <text evidence="1">The sequence shown here is derived from an EMBL/GenBank/DDBJ whole genome shotgun (WGS) entry which is preliminary data.</text>
</comment>
<evidence type="ECO:0000313" key="2">
    <source>
        <dbReference type="Proteomes" id="UP000549250"/>
    </source>
</evidence>
<keyword evidence="2" id="KW-1185">Reference proteome</keyword>
<sequence>MPFEPFDYDKLPPEGVYWVAGTRPVVDVRVNECGRKTRVPTGEFITFTALTWIVPYPNGDVEFDSIDLIHLEIGDDDVITHFAPLQRPPHPDH</sequence>
<dbReference type="Proteomes" id="UP000549250">
    <property type="component" value="Unassembled WGS sequence"/>
</dbReference>
<gene>
    <name evidence="1" type="ORF">FHR87_003699</name>
</gene>
<dbReference type="AlphaFoldDB" id="A0A839TCD2"/>
<dbReference type="RefSeq" id="WP_183168124.1">
    <property type="nucleotide sequence ID" value="NZ_JACHXI010000031.1"/>
</dbReference>
<dbReference type="EMBL" id="JACHXI010000031">
    <property type="protein sequence ID" value="MBB3105263.1"/>
    <property type="molecule type" value="Genomic_DNA"/>
</dbReference>
<name>A0A839TCD2_AZOMA</name>